<dbReference type="HOGENOM" id="CLU_077332_0_0_12"/>
<evidence type="ECO:0008006" key="3">
    <source>
        <dbReference type="Google" id="ProtNLM"/>
    </source>
</evidence>
<accession>G8QQT9</accession>
<dbReference type="STRING" id="158190.SpiGrapes_0894"/>
<dbReference type="EMBL" id="CP003155">
    <property type="protein sequence ID" value="AEV28720.1"/>
    <property type="molecule type" value="Genomic_DNA"/>
</dbReference>
<dbReference type="eggNOG" id="COG1595">
    <property type="taxonomic scope" value="Bacteria"/>
</dbReference>
<name>G8QQT9_SPHPG</name>
<dbReference type="Pfam" id="PF16264">
    <property type="entry name" value="SatD"/>
    <property type="match status" value="1"/>
</dbReference>
<dbReference type="KEGG" id="sgp:SpiGrapes_0894"/>
<proteinExistence type="predicted"/>
<gene>
    <name evidence="1" type="ordered locus">SpiGrapes_0894</name>
</gene>
<dbReference type="Proteomes" id="UP000005632">
    <property type="component" value="Chromosome"/>
</dbReference>
<dbReference type="RefSeq" id="WP_014269569.1">
    <property type="nucleotide sequence ID" value="NC_016633.1"/>
</dbReference>
<evidence type="ECO:0000313" key="2">
    <source>
        <dbReference type="Proteomes" id="UP000005632"/>
    </source>
</evidence>
<sequence>MQYFVILGDVVKSRDIPDRAKFQTHFIETMDFVNKRFKDSLVSSLMVNSGDSFQGIFGSHAPLLQICDVLRFSLSAYCTVRLGLGLGEITTAIDPKSSILCDGPAFWNAREALDSLYDENYYQTLTAKIIFPAKRGDLTQELVNQSFLLGDQLVHGWKKRQLELATFQILQHGFEKVPQVQLASEMKISPQQMFTMIKAMGLIAYLDAKSRTQTLLLREIEASQ</sequence>
<dbReference type="OrthoDB" id="3197351at2"/>
<organism evidence="1 2">
    <name type="scientific">Sphaerochaeta pleomorpha (strain ATCC BAA-1885 / DSM 22778 / Grapes)</name>
    <dbReference type="NCBI Taxonomy" id="158190"/>
    <lineage>
        <taxon>Bacteria</taxon>
        <taxon>Pseudomonadati</taxon>
        <taxon>Spirochaetota</taxon>
        <taxon>Spirochaetia</taxon>
        <taxon>Spirochaetales</taxon>
        <taxon>Sphaerochaetaceae</taxon>
        <taxon>Sphaerochaeta</taxon>
    </lineage>
</organism>
<evidence type="ECO:0000313" key="1">
    <source>
        <dbReference type="EMBL" id="AEV28720.1"/>
    </source>
</evidence>
<keyword evidence="2" id="KW-1185">Reference proteome</keyword>
<dbReference type="InterPro" id="IPR032580">
    <property type="entry name" value="SatD"/>
</dbReference>
<dbReference type="AlphaFoldDB" id="G8QQT9"/>
<reference evidence="1 2" key="1">
    <citation type="submission" date="2011-11" db="EMBL/GenBank/DDBJ databases">
        <title>Complete sequence of Spirochaeta sp. grapes.</title>
        <authorList>
            <consortium name="US DOE Joint Genome Institute"/>
            <person name="Lucas S."/>
            <person name="Han J."/>
            <person name="Lapidus A."/>
            <person name="Cheng J.-F."/>
            <person name="Goodwin L."/>
            <person name="Pitluck S."/>
            <person name="Peters L."/>
            <person name="Ovchinnikova G."/>
            <person name="Munk A.C."/>
            <person name="Detter J.C."/>
            <person name="Han C."/>
            <person name="Tapia R."/>
            <person name="Land M."/>
            <person name="Hauser L."/>
            <person name="Kyrpides N."/>
            <person name="Ivanova N."/>
            <person name="Pagani I."/>
            <person name="Ritalahtilisa K."/>
            <person name="Loeffler F."/>
            <person name="Woyke T."/>
        </authorList>
    </citation>
    <scope>NUCLEOTIDE SEQUENCE [LARGE SCALE GENOMIC DNA]</scope>
    <source>
        <strain evidence="2">ATCC BAA-1885 / DSM 22778 / Grapes</strain>
    </source>
</reference>
<protein>
    <recommendedName>
        <fullName evidence="3">SatD family (SatD)</fullName>
    </recommendedName>
</protein>